<comment type="caution">
    <text evidence="1">The sequence shown here is derived from an EMBL/GenBank/DDBJ whole genome shotgun (WGS) entry which is preliminary data.</text>
</comment>
<dbReference type="PANTHER" id="PTHR43300:SF4">
    <property type="entry name" value="ACYL-[ACYL-CARRIER-PROTEIN]--UDP-N-ACETYLGLUCOSAMINE O-ACYLTRANSFERASE"/>
    <property type="match status" value="1"/>
</dbReference>
<dbReference type="PANTHER" id="PTHR43300">
    <property type="entry name" value="ACETYLTRANSFERASE"/>
    <property type="match status" value="1"/>
</dbReference>
<dbReference type="SUPFAM" id="SSF51161">
    <property type="entry name" value="Trimeric LpxA-like enzymes"/>
    <property type="match status" value="1"/>
</dbReference>
<feature type="non-terminal residue" evidence="1">
    <location>
        <position position="1"/>
    </location>
</feature>
<protein>
    <submittedName>
        <fullName evidence="1">Uncharacterized protein</fullName>
    </submittedName>
</protein>
<organism evidence="1">
    <name type="scientific">marine sediment metagenome</name>
    <dbReference type="NCBI Taxonomy" id="412755"/>
    <lineage>
        <taxon>unclassified sequences</taxon>
        <taxon>metagenomes</taxon>
        <taxon>ecological metagenomes</taxon>
    </lineage>
</organism>
<name>A0A0F9GQT2_9ZZZZ</name>
<dbReference type="EMBL" id="LAZR01025483">
    <property type="protein sequence ID" value="KKL71785.1"/>
    <property type="molecule type" value="Genomic_DNA"/>
</dbReference>
<evidence type="ECO:0000313" key="1">
    <source>
        <dbReference type="EMBL" id="KKL71785.1"/>
    </source>
</evidence>
<dbReference type="InterPro" id="IPR011004">
    <property type="entry name" value="Trimer_LpxA-like_sf"/>
</dbReference>
<gene>
    <name evidence="1" type="ORF">LCGC14_2091460</name>
</gene>
<proteinExistence type="predicted"/>
<dbReference type="AlphaFoldDB" id="A0A0F9GQT2"/>
<accession>A0A0F9GQT2</accession>
<dbReference type="Gene3D" id="2.160.10.10">
    <property type="entry name" value="Hexapeptide repeat proteins"/>
    <property type="match status" value="1"/>
</dbReference>
<dbReference type="InterPro" id="IPR050179">
    <property type="entry name" value="Trans_hexapeptide_repeat"/>
</dbReference>
<reference evidence="1" key="1">
    <citation type="journal article" date="2015" name="Nature">
        <title>Complex archaea that bridge the gap between prokaryotes and eukaryotes.</title>
        <authorList>
            <person name="Spang A."/>
            <person name="Saw J.H."/>
            <person name="Jorgensen S.L."/>
            <person name="Zaremba-Niedzwiedzka K."/>
            <person name="Martijn J."/>
            <person name="Lind A.E."/>
            <person name="van Eijk R."/>
            <person name="Schleper C."/>
            <person name="Guy L."/>
            <person name="Ettema T.J."/>
        </authorList>
    </citation>
    <scope>NUCLEOTIDE SEQUENCE</scope>
</reference>
<sequence>SQLGAGAVVLCGHTIGRFATVGAGALVAGDVPDHRLVLGRPARPAGWVCRCGAVLDDALACPRCDCVYHLCNELLSAG</sequence>